<evidence type="ECO:0000313" key="2">
    <source>
        <dbReference type="EMBL" id="MCW8347475.1"/>
    </source>
</evidence>
<evidence type="ECO:0000313" key="3">
    <source>
        <dbReference type="Proteomes" id="UP001155587"/>
    </source>
</evidence>
<feature type="chain" id="PRO_5040805831" evidence="1">
    <location>
        <begin position="21"/>
        <end position="186"/>
    </location>
</feature>
<dbReference type="SUPFAM" id="SSF110997">
    <property type="entry name" value="Sporulation related repeat"/>
    <property type="match status" value="1"/>
</dbReference>
<comment type="caution">
    <text evidence="2">The sequence shown here is derived from an EMBL/GenBank/DDBJ whole genome shotgun (WGS) entry which is preliminary data.</text>
</comment>
<keyword evidence="3" id="KW-1185">Reference proteome</keyword>
<sequence>MSPKGLILLLLLFVTNTASADAKDCYVVTNADESGQSAVPTLNAECPIGKGIWGGAKIQPELQTYWIQCGFFRSSISVDDWKPLQQRLDKPVWVKPEKEGLRCLIGPYDGYSQAKVGQSAVQALPGYKDAFLRALPQGISVKTVHSSKPLSPDRKYETPPANAKWQVTTPYMIAGEHARQDCLCFF</sequence>
<keyword evidence="1" id="KW-0732">Signal</keyword>
<reference evidence="2" key="1">
    <citation type="submission" date="2022-02" db="EMBL/GenBank/DDBJ databases">
        <title>Vibrio sp. nov, a new bacterium isolated from seawater.</title>
        <authorList>
            <person name="Yuan Y."/>
        </authorList>
    </citation>
    <scope>NUCLEOTIDE SEQUENCE</scope>
    <source>
        <strain evidence="2">ZSDZ65</strain>
    </source>
</reference>
<gene>
    <name evidence="2" type="ORF">MD535_15855</name>
</gene>
<dbReference type="RefSeq" id="WP_265676004.1">
    <property type="nucleotide sequence ID" value="NZ_JAKRRY010000022.1"/>
</dbReference>
<proteinExistence type="predicted"/>
<evidence type="ECO:0000256" key="1">
    <source>
        <dbReference type="SAM" id="SignalP"/>
    </source>
</evidence>
<name>A0A9X3CS36_9VIBR</name>
<organism evidence="2 3">
    <name type="scientific">Vibrio qingdaonensis</name>
    <dbReference type="NCBI Taxonomy" id="2829491"/>
    <lineage>
        <taxon>Bacteria</taxon>
        <taxon>Pseudomonadati</taxon>
        <taxon>Pseudomonadota</taxon>
        <taxon>Gammaproteobacteria</taxon>
        <taxon>Vibrionales</taxon>
        <taxon>Vibrionaceae</taxon>
        <taxon>Vibrio</taxon>
    </lineage>
</organism>
<dbReference type="InterPro" id="IPR036680">
    <property type="entry name" value="SPOR-like_sf"/>
</dbReference>
<accession>A0A9X3CS36</accession>
<protein>
    <submittedName>
        <fullName evidence="2">SPOR domain-containing protein</fullName>
    </submittedName>
</protein>
<dbReference type="Proteomes" id="UP001155587">
    <property type="component" value="Unassembled WGS sequence"/>
</dbReference>
<dbReference type="EMBL" id="JAKRRY010000022">
    <property type="protein sequence ID" value="MCW8347475.1"/>
    <property type="molecule type" value="Genomic_DNA"/>
</dbReference>
<feature type="signal peptide" evidence="1">
    <location>
        <begin position="1"/>
        <end position="20"/>
    </location>
</feature>
<dbReference type="GO" id="GO:0042834">
    <property type="term" value="F:peptidoglycan binding"/>
    <property type="evidence" value="ECO:0007669"/>
    <property type="project" value="InterPro"/>
</dbReference>
<dbReference type="AlphaFoldDB" id="A0A9X3CS36"/>